<dbReference type="EMBL" id="JACHFM010000002">
    <property type="protein sequence ID" value="MBB5221677.1"/>
    <property type="molecule type" value="Genomic_DNA"/>
</dbReference>
<evidence type="ECO:0000313" key="1">
    <source>
        <dbReference type="EMBL" id="MBB5221677.1"/>
    </source>
</evidence>
<evidence type="ECO:0000313" key="2">
    <source>
        <dbReference type="Proteomes" id="UP000549457"/>
    </source>
</evidence>
<reference evidence="1 2" key="1">
    <citation type="submission" date="2020-08" db="EMBL/GenBank/DDBJ databases">
        <title>Genomic Encyclopedia of Type Strains, Phase IV (KMG-IV): sequencing the most valuable type-strain genomes for metagenomic binning, comparative biology and taxonomic classification.</title>
        <authorList>
            <person name="Goeker M."/>
        </authorList>
    </citation>
    <scope>NUCLEOTIDE SEQUENCE [LARGE SCALE GENOMIC DNA]</scope>
    <source>
        <strain evidence="1 2">DSM 101730</strain>
    </source>
</reference>
<sequence>MTDLRGLPDVEGGVVVEPGQRLLPERDRQRARALAVAGAADPAATSLPGPAR</sequence>
<dbReference type="AlphaFoldDB" id="A0A840SIH6"/>
<gene>
    <name evidence="1" type="ORF">HNP73_001613</name>
</gene>
<dbReference type="RefSeq" id="WP_184148149.1">
    <property type="nucleotide sequence ID" value="NZ_JACHFM010000002.1"/>
</dbReference>
<proteinExistence type="predicted"/>
<protein>
    <submittedName>
        <fullName evidence="1">Uncharacterized protein</fullName>
    </submittedName>
</protein>
<organism evidence="1 2">
    <name type="scientific">Amaricoccus macauensis</name>
    <dbReference type="NCBI Taxonomy" id="57001"/>
    <lineage>
        <taxon>Bacteria</taxon>
        <taxon>Pseudomonadati</taxon>
        <taxon>Pseudomonadota</taxon>
        <taxon>Alphaproteobacteria</taxon>
        <taxon>Rhodobacterales</taxon>
        <taxon>Paracoccaceae</taxon>
        <taxon>Amaricoccus</taxon>
    </lineage>
</organism>
<dbReference type="Proteomes" id="UP000549457">
    <property type="component" value="Unassembled WGS sequence"/>
</dbReference>
<keyword evidence="2" id="KW-1185">Reference proteome</keyword>
<accession>A0A840SIH6</accession>
<name>A0A840SIH6_9RHOB</name>
<comment type="caution">
    <text evidence="1">The sequence shown here is derived from an EMBL/GenBank/DDBJ whole genome shotgun (WGS) entry which is preliminary data.</text>
</comment>